<reference evidence="2 3" key="1">
    <citation type="journal article" date="2015" name="Genome Announc.">
        <title>Expanding the biotechnology potential of lactobacilli through comparative genomics of 213 strains and associated genera.</title>
        <authorList>
            <person name="Sun Z."/>
            <person name="Harris H.M."/>
            <person name="McCann A."/>
            <person name="Guo C."/>
            <person name="Argimon S."/>
            <person name="Zhang W."/>
            <person name="Yang X."/>
            <person name="Jeffery I.B."/>
            <person name="Cooney J.C."/>
            <person name="Kagawa T.F."/>
            <person name="Liu W."/>
            <person name="Song Y."/>
            <person name="Salvetti E."/>
            <person name="Wrobel A."/>
            <person name="Rasinkangas P."/>
            <person name="Parkhill J."/>
            <person name="Rea M.C."/>
            <person name="O'Sullivan O."/>
            <person name="Ritari J."/>
            <person name="Douillard F.P."/>
            <person name="Paul Ross R."/>
            <person name="Yang R."/>
            <person name="Briner A.E."/>
            <person name="Felis G.E."/>
            <person name="de Vos W.M."/>
            <person name="Barrangou R."/>
            <person name="Klaenhammer T.R."/>
            <person name="Caufield P.W."/>
            <person name="Cui Y."/>
            <person name="Zhang H."/>
            <person name="O'Toole P.W."/>
        </authorList>
    </citation>
    <scope>NUCLEOTIDE SEQUENCE [LARGE SCALE GENOMIC DNA]</scope>
    <source>
        <strain evidence="2 3">DSM 18390</strain>
    </source>
</reference>
<evidence type="ECO:0000256" key="1">
    <source>
        <dbReference type="SAM" id="Phobius"/>
    </source>
</evidence>
<dbReference type="AlphaFoldDB" id="A0A0R1YRW6"/>
<organism evidence="2 3">
    <name type="scientific">Lentilactobacillus parafarraginis DSM 18390 = JCM 14109</name>
    <dbReference type="NCBI Taxonomy" id="1423786"/>
    <lineage>
        <taxon>Bacteria</taxon>
        <taxon>Bacillati</taxon>
        <taxon>Bacillota</taxon>
        <taxon>Bacilli</taxon>
        <taxon>Lactobacillales</taxon>
        <taxon>Lactobacillaceae</taxon>
        <taxon>Lentilactobacillus</taxon>
    </lineage>
</organism>
<dbReference type="Pfam" id="PF16069">
    <property type="entry name" value="DUF4811"/>
    <property type="match status" value="1"/>
</dbReference>
<dbReference type="RefSeq" id="WP_054735542.1">
    <property type="nucleotide sequence ID" value="NZ_AZFZ01000046.1"/>
</dbReference>
<accession>A0A0R1YRW6</accession>
<feature type="transmembrane region" description="Helical" evidence="1">
    <location>
        <begin position="24"/>
        <end position="41"/>
    </location>
</feature>
<gene>
    <name evidence="2" type="ORF">FD47_GL001977</name>
</gene>
<dbReference type="PATRIC" id="fig|1423786.4.peg.2083"/>
<protein>
    <recommendedName>
        <fullName evidence="4">DUF4811 domain-containing protein</fullName>
    </recommendedName>
</protein>
<comment type="caution">
    <text evidence="2">The sequence shown here is derived from an EMBL/GenBank/DDBJ whole genome shotgun (WGS) entry which is preliminary data.</text>
</comment>
<evidence type="ECO:0008006" key="4">
    <source>
        <dbReference type="Google" id="ProtNLM"/>
    </source>
</evidence>
<sequence length="230" mass="26018">MLLVLIIILGTATVISFCRHKFRLGWLAAILFIVTQGVLLLDTQQHFATKSIDRVTIAQIRPIASVHGNHIMVTKKIKQGKTTYTAYAAKRPGKTGVQLILNKHKRVVINHAPTNANQLVTQSQERHYTNQGAKWLFWGITNQNQLEHQVVTYRLKDDWVLLSKTQLKAAAKRLKSPAYQASLKHTVKSGIQSAAKQHPQLLKNPQQLKQLQNRLVKRAIGNTLRQYQSA</sequence>
<keyword evidence="1" id="KW-0472">Membrane</keyword>
<dbReference type="EMBL" id="AZFZ01000046">
    <property type="protein sequence ID" value="KRM41996.1"/>
    <property type="molecule type" value="Genomic_DNA"/>
</dbReference>
<proteinExistence type="predicted"/>
<dbReference type="Proteomes" id="UP000051010">
    <property type="component" value="Unassembled WGS sequence"/>
</dbReference>
<dbReference type="InterPro" id="IPR032083">
    <property type="entry name" value="DUF4811"/>
</dbReference>
<evidence type="ECO:0000313" key="2">
    <source>
        <dbReference type="EMBL" id="KRM41996.1"/>
    </source>
</evidence>
<keyword evidence="1" id="KW-1133">Transmembrane helix</keyword>
<keyword evidence="1" id="KW-0812">Transmembrane</keyword>
<name>A0A0R1YRW6_9LACO</name>
<evidence type="ECO:0000313" key="3">
    <source>
        <dbReference type="Proteomes" id="UP000051010"/>
    </source>
</evidence>